<evidence type="ECO:0008006" key="7">
    <source>
        <dbReference type="Google" id="ProtNLM"/>
    </source>
</evidence>
<dbReference type="AlphaFoldDB" id="A0AAV8WNE5"/>
<keyword evidence="4" id="KW-0479">Metal-binding</keyword>
<dbReference type="Proteomes" id="UP001162156">
    <property type="component" value="Unassembled WGS sequence"/>
</dbReference>
<dbReference type="GO" id="GO:0060170">
    <property type="term" value="C:ciliary membrane"/>
    <property type="evidence" value="ECO:0007669"/>
    <property type="project" value="TreeGrafter"/>
</dbReference>
<dbReference type="EMBL" id="JANEYF010005509">
    <property type="protein sequence ID" value="KAJ8927888.1"/>
    <property type="molecule type" value="Genomic_DNA"/>
</dbReference>
<dbReference type="PRINTS" id="PR00328">
    <property type="entry name" value="SAR1GTPBP"/>
</dbReference>
<keyword evidence="4" id="KW-0460">Magnesium</keyword>
<dbReference type="SUPFAM" id="SSF52540">
    <property type="entry name" value="P-loop containing nucleoside triphosphate hydrolases"/>
    <property type="match status" value="1"/>
</dbReference>
<evidence type="ECO:0000313" key="6">
    <source>
        <dbReference type="Proteomes" id="UP001162156"/>
    </source>
</evidence>
<dbReference type="Pfam" id="PF00025">
    <property type="entry name" value="Arf"/>
    <property type="match status" value="1"/>
</dbReference>
<reference evidence="5" key="1">
    <citation type="journal article" date="2023" name="Insect Mol. Biol.">
        <title>Genome sequencing provides insights into the evolution of gene families encoding plant cell wall-degrading enzymes in longhorned beetles.</title>
        <authorList>
            <person name="Shin N.R."/>
            <person name="Okamura Y."/>
            <person name="Kirsch R."/>
            <person name="Pauchet Y."/>
        </authorList>
    </citation>
    <scope>NUCLEOTIDE SEQUENCE</scope>
    <source>
        <strain evidence="5">RBIC_L_NR</strain>
    </source>
</reference>
<gene>
    <name evidence="5" type="ORF">NQ314_019632</name>
</gene>
<dbReference type="GO" id="GO:0003924">
    <property type="term" value="F:GTPase activity"/>
    <property type="evidence" value="ECO:0007669"/>
    <property type="project" value="InterPro"/>
</dbReference>
<feature type="binding site" evidence="4">
    <location>
        <position position="28"/>
    </location>
    <ligand>
        <name>Mg(2+)</name>
        <dbReference type="ChEBI" id="CHEBI:18420"/>
    </ligand>
</feature>
<dbReference type="InterPro" id="IPR051995">
    <property type="entry name" value="Ciliary_GTPase"/>
</dbReference>
<sequence length="421" mass="47473">MGNNCCRKKKLRRQIALLLVGLDNAGKTKAANTLAGDPLSSPVPTIGFSIIRLKYLSYDVKVFDLGGGPNIRGIWNKYFVDAHGIIFVVDSSDYSRFNEAKLALEDLLFSDKIAGKPLLILANKQDHENALDEIEVIEYLNIEQLVNSRKCPTLVQSCSASEWNSDKLDPAIQKGYEWLMNNIIRNYDDLNKRVEIDVKEQETMEREEMLEKIRRIKNMQEMSKEDDDAIESYSDYARKLNGEVQDNQILNTVSILDGNKGDNSDLSDTSSISFPPVYHGNFNNCALPERPKSAVQIVKHQLQLNSGTRKTSIKSRSNKTAPINLYGVKLPHSASERRRDFAKERRNLKSADDCIFTISNNLPKFIDQVGPSGDNFQKNVFQLSSFEKPKKLPPLNVDNNGVPWVHKPLNGDNIVSVVDID</sequence>
<evidence type="ECO:0000256" key="2">
    <source>
        <dbReference type="ARBA" id="ARBA00023134"/>
    </source>
</evidence>
<dbReference type="SMART" id="SM00178">
    <property type="entry name" value="SAR"/>
    <property type="match status" value="1"/>
</dbReference>
<organism evidence="5 6">
    <name type="scientific">Rhamnusium bicolor</name>
    <dbReference type="NCBI Taxonomy" id="1586634"/>
    <lineage>
        <taxon>Eukaryota</taxon>
        <taxon>Metazoa</taxon>
        <taxon>Ecdysozoa</taxon>
        <taxon>Arthropoda</taxon>
        <taxon>Hexapoda</taxon>
        <taxon>Insecta</taxon>
        <taxon>Pterygota</taxon>
        <taxon>Neoptera</taxon>
        <taxon>Endopterygota</taxon>
        <taxon>Coleoptera</taxon>
        <taxon>Polyphaga</taxon>
        <taxon>Cucujiformia</taxon>
        <taxon>Chrysomeloidea</taxon>
        <taxon>Cerambycidae</taxon>
        <taxon>Lepturinae</taxon>
        <taxon>Rhagiini</taxon>
        <taxon>Rhamnusium</taxon>
    </lineage>
</organism>
<dbReference type="InterPro" id="IPR027417">
    <property type="entry name" value="P-loop_NTPase"/>
</dbReference>
<keyword evidence="2 3" id="KW-0342">GTP-binding</keyword>
<dbReference type="InterPro" id="IPR006689">
    <property type="entry name" value="Small_GTPase_ARF/SAR"/>
</dbReference>
<dbReference type="GO" id="GO:0005525">
    <property type="term" value="F:GTP binding"/>
    <property type="evidence" value="ECO:0007669"/>
    <property type="project" value="UniProtKB-KW"/>
</dbReference>
<keyword evidence="1 3" id="KW-0547">Nucleotide-binding</keyword>
<keyword evidence="6" id="KW-1185">Reference proteome</keyword>
<protein>
    <recommendedName>
        <fullName evidence="7">ADP-ribosylation factor-like protein 13B</fullName>
    </recommendedName>
</protein>
<dbReference type="GO" id="GO:0097730">
    <property type="term" value="C:non-motile cilium"/>
    <property type="evidence" value="ECO:0007669"/>
    <property type="project" value="TreeGrafter"/>
</dbReference>
<feature type="binding site" evidence="3">
    <location>
        <begin position="123"/>
        <end position="126"/>
    </location>
    <ligand>
        <name>GTP</name>
        <dbReference type="ChEBI" id="CHEBI:37565"/>
    </ligand>
</feature>
<evidence type="ECO:0000313" key="5">
    <source>
        <dbReference type="EMBL" id="KAJ8927888.1"/>
    </source>
</evidence>
<accession>A0AAV8WNE5</accession>
<evidence type="ECO:0000256" key="4">
    <source>
        <dbReference type="PIRSR" id="PIRSR606689-2"/>
    </source>
</evidence>
<dbReference type="GO" id="GO:0097500">
    <property type="term" value="P:receptor localization to non-motile cilium"/>
    <property type="evidence" value="ECO:0007669"/>
    <property type="project" value="TreeGrafter"/>
</dbReference>
<evidence type="ECO:0000256" key="1">
    <source>
        <dbReference type="ARBA" id="ARBA00022741"/>
    </source>
</evidence>
<dbReference type="Gene3D" id="3.40.50.300">
    <property type="entry name" value="P-loop containing nucleotide triphosphate hydrolases"/>
    <property type="match status" value="1"/>
</dbReference>
<dbReference type="PANTHER" id="PTHR46090">
    <property type="entry name" value="ADP-RIBOSYLATION FACTOR-LIKE PROTEIN 13B"/>
    <property type="match status" value="1"/>
</dbReference>
<feature type="binding site" evidence="3">
    <location>
        <begin position="21"/>
        <end position="28"/>
    </location>
    <ligand>
        <name>GTP</name>
        <dbReference type="ChEBI" id="CHEBI:37565"/>
    </ligand>
</feature>
<dbReference type="SMART" id="SM00177">
    <property type="entry name" value="ARF"/>
    <property type="match status" value="1"/>
</dbReference>
<dbReference type="GO" id="GO:1905515">
    <property type="term" value="P:non-motile cilium assembly"/>
    <property type="evidence" value="ECO:0007669"/>
    <property type="project" value="TreeGrafter"/>
</dbReference>
<comment type="caution">
    <text evidence="5">The sequence shown here is derived from an EMBL/GenBank/DDBJ whole genome shotgun (WGS) entry which is preliminary data.</text>
</comment>
<dbReference type="PROSITE" id="PS51417">
    <property type="entry name" value="ARF"/>
    <property type="match status" value="1"/>
</dbReference>
<name>A0AAV8WNE5_9CUCU</name>
<evidence type="ECO:0000256" key="3">
    <source>
        <dbReference type="PIRSR" id="PIRSR606689-1"/>
    </source>
</evidence>
<feature type="binding site" evidence="4">
    <location>
        <position position="45"/>
    </location>
    <ligand>
        <name>Mg(2+)</name>
        <dbReference type="ChEBI" id="CHEBI:18420"/>
    </ligand>
</feature>
<proteinExistence type="predicted"/>
<feature type="binding site" evidence="3">
    <location>
        <position position="67"/>
    </location>
    <ligand>
        <name>GTP</name>
        <dbReference type="ChEBI" id="CHEBI:37565"/>
    </ligand>
</feature>
<dbReference type="GO" id="GO:0046872">
    <property type="term" value="F:metal ion binding"/>
    <property type="evidence" value="ECO:0007669"/>
    <property type="project" value="UniProtKB-KW"/>
</dbReference>
<dbReference type="PANTHER" id="PTHR46090:SF2">
    <property type="entry name" value="ADP-RIBOSYLATION FACTOR-LIKE PROTEIN 13B"/>
    <property type="match status" value="1"/>
</dbReference>